<evidence type="ECO:0000256" key="1">
    <source>
        <dbReference type="ARBA" id="ARBA00004651"/>
    </source>
</evidence>
<feature type="transmembrane region" description="Helical" evidence="5">
    <location>
        <begin position="89"/>
        <end position="110"/>
    </location>
</feature>
<dbReference type="Gene3D" id="1.10.3720.10">
    <property type="entry name" value="MetI-like"/>
    <property type="match status" value="1"/>
</dbReference>
<dbReference type="GO" id="GO:0055085">
    <property type="term" value="P:transmembrane transport"/>
    <property type="evidence" value="ECO:0007669"/>
    <property type="project" value="InterPro"/>
</dbReference>
<dbReference type="PANTHER" id="PTHR43376:SF1">
    <property type="entry name" value="OLIGOPEPTIDE TRANSPORT SYSTEM PERMEASE PROTEIN"/>
    <property type="match status" value="1"/>
</dbReference>
<evidence type="ECO:0000313" key="8">
    <source>
        <dbReference type="Proteomes" id="UP000249299"/>
    </source>
</evidence>
<keyword evidence="4 5" id="KW-0472">Membrane</keyword>
<protein>
    <submittedName>
        <fullName evidence="7">ABC transporter permease</fullName>
    </submittedName>
</protein>
<evidence type="ECO:0000256" key="5">
    <source>
        <dbReference type="RuleBase" id="RU363032"/>
    </source>
</evidence>
<feature type="domain" description="ABC transmembrane type-1" evidence="6">
    <location>
        <begin position="87"/>
        <end position="298"/>
    </location>
</feature>
<dbReference type="CDD" id="cd06261">
    <property type="entry name" value="TM_PBP2"/>
    <property type="match status" value="1"/>
</dbReference>
<comment type="similarity">
    <text evidence="5">Belongs to the binding-protein-dependent transport system permease family.</text>
</comment>
<dbReference type="PANTHER" id="PTHR43376">
    <property type="entry name" value="OLIGOPEPTIDE TRANSPORT SYSTEM PERMEASE PROTEIN"/>
    <property type="match status" value="1"/>
</dbReference>
<evidence type="ECO:0000256" key="4">
    <source>
        <dbReference type="ARBA" id="ARBA00023136"/>
    </source>
</evidence>
<keyword evidence="5" id="KW-0813">Transport</keyword>
<keyword evidence="2 5" id="KW-0812">Transmembrane</keyword>
<organism evidence="7 8">
    <name type="scientific">Rhodobium orientis</name>
    <dbReference type="NCBI Taxonomy" id="34017"/>
    <lineage>
        <taxon>Bacteria</taxon>
        <taxon>Pseudomonadati</taxon>
        <taxon>Pseudomonadota</taxon>
        <taxon>Alphaproteobacteria</taxon>
        <taxon>Hyphomicrobiales</taxon>
        <taxon>Rhodobiaceae</taxon>
        <taxon>Rhodobium</taxon>
    </lineage>
</organism>
<keyword evidence="8" id="KW-1185">Reference proteome</keyword>
<dbReference type="GO" id="GO:0005886">
    <property type="term" value="C:plasma membrane"/>
    <property type="evidence" value="ECO:0007669"/>
    <property type="project" value="UniProtKB-SubCell"/>
</dbReference>
<reference evidence="7 8" key="1">
    <citation type="submission" date="2017-07" db="EMBL/GenBank/DDBJ databases">
        <title>Draft Genome Sequences of Select Purple Nonsulfur Bacteria.</title>
        <authorList>
            <person name="Lasarre B."/>
            <person name="Mckinlay J.B."/>
        </authorList>
    </citation>
    <scope>NUCLEOTIDE SEQUENCE [LARGE SCALE GENOMIC DNA]</scope>
    <source>
        <strain evidence="7 8">DSM 11290</strain>
    </source>
</reference>
<dbReference type="InterPro" id="IPR035906">
    <property type="entry name" value="MetI-like_sf"/>
</dbReference>
<evidence type="ECO:0000259" key="6">
    <source>
        <dbReference type="PROSITE" id="PS50928"/>
    </source>
</evidence>
<proteinExistence type="inferred from homology"/>
<comment type="subcellular location">
    <subcellularLocation>
        <location evidence="1 5">Cell membrane</location>
        <topology evidence="1 5">Multi-pass membrane protein</topology>
    </subcellularLocation>
</comment>
<dbReference type="Pfam" id="PF00528">
    <property type="entry name" value="BPD_transp_1"/>
    <property type="match status" value="1"/>
</dbReference>
<gene>
    <name evidence="7" type="ORF">CH339_20180</name>
</gene>
<dbReference type="Proteomes" id="UP000249299">
    <property type="component" value="Unassembled WGS sequence"/>
</dbReference>
<comment type="caution">
    <text evidence="7">The sequence shown here is derived from an EMBL/GenBank/DDBJ whole genome shotgun (WGS) entry which is preliminary data.</text>
</comment>
<dbReference type="AlphaFoldDB" id="A0A327JNL3"/>
<sequence length="309" mass="33349">MIVFFLLVVLTFALPRLMPGDPLSLLLSSDVTRELTAAEAEALRQDMGLGGSWADQFLTYCRAVLSGDLGYSFHHAAPVSQLLATALPWTGLLVLGAIPLYLIVGVLAGIEAGRVPHRRFDRIATGAMTVLASLPPFTVAVFLLLIFAVLWPVLPLGGAQPIFPAEAPLARSVEILRHALLPTVALAVHEIVRFYLLSRGEAVALSARPFLINARARGISGWRERIDYYGRNLLPVILARMSDSITVLIGAVLYVEVVFSYPGIGHLNLGAIMDRDYTLLQGAVLGLSVLVLSLNWLIDVAAALLARRG</sequence>
<dbReference type="OrthoDB" id="9778910at2"/>
<evidence type="ECO:0000256" key="3">
    <source>
        <dbReference type="ARBA" id="ARBA00022989"/>
    </source>
</evidence>
<feature type="transmembrane region" description="Helical" evidence="5">
    <location>
        <begin position="175"/>
        <end position="196"/>
    </location>
</feature>
<feature type="transmembrane region" description="Helical" evidence="5">
    <location>
        <begin position="284"/>
        <end position="306"/>
    </location>
</feature>
<evidence type="ECO:0000256" key="2">
    <source>
        <dbReference type="ARBA" id="ARBA00022692"/>
    </source>
</evidence>
<evidence type="ECO:0000313" key="7">
    <source>
        <dbReference type="EMBL" id="RAI25008.1"/>
    </source>
</evidence>
<feature type="transmembrane region" description="Helical" evidence="5">
    <location>
        <begin position="245"/>
        <end position="264"/>
    </location>
</feature>
<feature type="transmembrane region" description="Helical" evidence="5">
    <location>
        <begin position="130"/>
        <end position="155"/>
    </location>
</feature>
<accession>A0A327JNL3</accession>
<dbReference type="InterPro" id="IPR000515">
    <property type="entry name" value="MetI-like"/>
</dbReference>
<keyword evidence="3 5" id="KW-1133">Transmembrane helix</keyword>
<dbReference type="SUPFAM" id="SSF161098">
    <property type="entry name" value="MetI-like"/>
    <property type="match status" value="1"/>
</dbReference>
<dbReference type="EMBL" id="NPEV01000059">
    <property type="protein sequence ID" value="RAI25008.1"/>
    <property type="molecule type" value="Genomic_DNA"/>
</dbReference>
<name>A0A327JNL3_9HYPH</name>
<dbReference type="PROSITE" id="PS50928">
    <property type="entry name" value="ABC_TM1"/>
    <property type="match status" value="1"/>
</dbReference>